<sequence>MGFLTKAMGRLTGRAQMSMPDSETSHHAASRIARDMMSWNRVSRISPDAALLPEMDTIAARIDDLARNNGIASGAERTFVDNVVGPRIICKPNPDIVAIGRDRAWADGWSRQVESLWRSFTDTDWFDVGLRYNFHVSTRLQARMIAATGEGLALPLWTQRTGSKWNTSLQLVDPARLSNPYGQMDSMNQRGGIELDDYGAAVAYNIRKTHPGDFLGAQTAQSLTWERIPAYQTWGRRRVIHVYESDRVGQTRGKAVITSVLRQFRMFDKMNTEQLRLAVLNSLVFAALETPLDKDGVEQLFADAEHPMAAYQDSLRDWSLQMQGGAMIPLPPGTKMSPFTPNQNMVGLDQFATVMLRAIGTGLNMPYELVFRDFSKSNYSSARAALMEAWRYFNSVRQFLTDHWCGVVFDLWFEVVIDRLRKARKSNENKALGRLRAAFCVHAVAYV</sequence>
<accession>A0A1H9QDY8</accession>
<proteinExistence type="predicted"/>
<dbReference type="Pfam" id="PF05136">
    <property type="entry name" value="Phage_portal_2"/>
    <property type="match status" value="1"/>
</dbReference>
<dbReference type="OrthoDB" id="9770450at2"/>
<dbReference type="GO" id="GO:0019068">
    <property type="term" value="P:virion assembly"/>
    <property type="evidence" value="ECO:0007669"/>
    <property type="project" value="InterPro"/>
</dbReference>
<reference evidence="1 2" key="1">
    <citation type="submission" date="2016-10" db="EMBL/GenBank/DDBJ databases">
        <authorList>
            <person name="de Groot N.N."/>
        </authorList>
    </citation>
    <scope>NUCLEOTIDE SEQUENCE [LARGE SCALE GENOMIC DNA]</scope>
    <source>
        <strain evidence="1 2">A52C2</strain>
    </source>
</reference>
<gene>
    <name evidence="1" type="ORF">SAMN05216548_12720</name>
</gene>
<evidence type="ECO:0000313" key="1">
    <source>
        <dbReference type="EMBL" id="SER58620.1"/>
    </source>
</evidence>
<organism evidence="1 2">
    <name type="scientific">Faunimonas pinastri</name>
    <dbReference type="NCBI Taxonomy" id="1855383"/>
    <lineage>
        <taxon>Bacteria</taxon>
        <taxon>Pseudomonadati</taxon>
        <taxon>Pseudomonadota</taxon>
        <taxon>Alphaproteobacteria</taxon>
        <taxon>Hyphomicrobiales</taxon>
        <taxon>Afifellaceae</taxon>
        <taxon>Faunimonas</taxon>
    </lineage>
</organism>
<evidence type="ECO:0000313" key="2">
    <source>
        <dbReference type="Proteomes" id="UP000199647"/>
    </source>
</evidence>
<dbReference type="InterPro" id="IPR006429">
    <property type="entry name" value="Phage_lambda_portal"/>
</dbReference>
<dbReference type="AlphaFoldDB" id="A0A1H9QDY8"/>
<dbReference type="NCBIfam" id="TIGR01539">
    <property type="entry name" value="portal_lambda"/>
    <property type="match status" value="1"/>
</dbReference>
<protein>
    <submittedName>
        <fullName evidence="1">Phage portal protein, lambda family</fullName>
    </submittedName>
</protein>
<dbReference type="GO" id="GO:0005198">
    <property type="term" value="F:structural molecule activity"/>
    <property type="evidence" value="ECO:0007669"/>
    <property type="project" value="InterPro"/>
</dbReference>
<dbReference type="STRING" id="1855383.SAMN05216548_12720"/>
<name>A0A1H9QDY8_9HYPH</name>
<dbReference type="Proteomes" id="UP000199647">
    <property type="component" value="Unassembled WGS sequence"/>
</dbReference>
<dbReference type="RefSeq" id="WP_092499878.1">
    <property type="nucleotide sequence ID" value="NZ_FOFG01000027.1"/>
</dbReference>
<keyword evidence="2" id="KW-1185">Reference proteome</keyword>
<dbReference type="EMBL" id="FOFG01000027">
    <property type="protein sequence ID" value="SER58620.1"/>
    <property type="molecule type" value="Genomic_DNA"/>
</dbReference>